<feature type="zinc finger region" description="TRAF-type" evidence="4">
    <location>
        <begin position="25"/>
        <end position="100"/>
    </location>
</feature>
<keyword evidence="1 4" id="KW-0479">Metal-binding</keyword>
<protein>
    <submittedName>
        <fullName evidence="7">XIAP associated factor 1</fullName>
    </submittedName>
</protein>
<evidence type="ECO:0000256" key="5">
    <source>
        <dbReference type="SAM" id="MobiDB-lite"/>
    </source>
</evidence>
<dbReference type="KEGG" id="sdu:111238228"/>
<dbReference type="Proteomes" id="UP000261420">
    <property type="component" value="Unplaced"/>
</dbReference>
<keyword evidence="3 4" id="KW-0862">Zinc</keyword>
<evidence type="ECO:0000256" key="2">
    <source>
        <dbReference type="ARBA" id="ARBA00022771"/>
    </source>
</evidence>
<feature type="domain" description="TRAF-type" evidence="6">
    <location>
        <begin position="25"/>
        <end position="100"/>
    </location>
</feature>
<evidence type="ECO:0000313" key="7">
    <source>
        <dbReference type="Ensembl" id="ENSSDUP00000030668.1"/>
    </source>
</evidence>
<dbReference type="InterPro" id="IPR001293">
    <property type="entry name" value="Znf_TRAF"/>
</dbReference>
<dbReference type="STRING" id="41447.ENSSDUP00000030668"/>
<dbReference type="PROSITE" id="PS50145">
    <property type="entry name" value="ZF_TRAF"/>
    <property type="match status" value="1"/>
</dbReference>
<dbReference type="OMA" id="MDHEADE"/>
<feature type="compositionally biased region" description="Acidic residues" evidence="5">
    <location>
        <begin position="175"/>
        <end position="198"/>
    </location>
</feature>
<dbReference type="Ensembl" id="ENSSDUT00000031203.1">
    <property type="protein sequence ID" value="ENSSDUP00000030668.1"/>
    <property type="gene ID" value="ENSSDUG00000022089.1"/>
</dbReference>
<organism evidence="7 8">
    <name type="scientific">Seriola dumerili</name>
    <name type="common">Greater amberjack</name>
    <name type="synonym">Caranx dumerili</name>
    <dbReference type="NCBI Taxonomy" id="41447"/>
    <lineage>
        <taxon>Eukaryota</taxon>
        <taxon>Metazoa</taxon>
        <taxon>Chordata</taxon>
        <taxon>Craniata</taxon>
        <taxon>Vertebrata</taxon>
        <taxon>Euteleostomi</taxon>
        <taxon>Actinopterygii</taxon>
        <taxon>Neopterygii</taxon>
        <taxon>Teleostei</taxon>
        <taxon>Neoteleostei</taxon>
        <taxon>Acanthomorphata</taxon>
        <taxon>Carangaria</taxon>
        <taxon>Carangiformes</taxon>
        <taxon>Carangidae</taxon>
        <taxon>Seriola</taxon>
    </lineage>
</organism>
<feature type="compositionally biased region" description="Polar residues" evidence="5">
    <location>
        <begin position="202"/>
        <end position="219"/>
    </location>
</feature>
<dbReference type="InterPro" id="IPR049439">
    <property type="entry name" value="TRAFD1-XIAF1_Znf"/>
</dbReference>
<evidence type="ECO:0000313" key="8">
    <source>
        <dbReference type="Proteomes" id="UP000261420"/>
    </source>
</evidence>
<accession>A0A3B4VI78</accession>
<feature type="region of interest" description="Disordered" evidence="5">
    <location>
        <begin position="168"/>
        <end position="228"/>
    </location>
</feature>
<reference evidence="7" key="2">
    <citation type="submission" date="2025-09" db="UniProtKB">
        <authorList>
            <consortium name="Ensembl"/>
        </authorList>
    </citation>
    <scope>IDENTIFICATION</scope>
</reference>
<dbReference type="GO" id="GO:0008270">
    <property type="term" value="F:zinc ion binding"/>
    <property type="evidence" value="ECO:0007669"/>
    <property type="project" value="UniProtKB-KW"/>
</dbReference>
<dbReference type="CTD" id="54739"/>
<dbReference type="Pfam" id="PF21366">
    <property type="entry name" value="TRAFD1-XIAF1_ZnF"/>
    <property type="match status" value="1"/>
</dbReference>
<evidence type="ECO:0000256" key="4">
    <source>
        <dbReference type="PROSITE-ProRule" id="PRU00207"/>
    </source>
</evidence>
<dbReference type="GeneID" id="111238228"/>
<name>A0A3B4VI78_SERDU</name>
<sequence>MENKEATRICGQCHKEVAEANFALHETHCSRFLCLCPDCDESVPREQLNQHREEQHTQVKCSKCNQKMERRHLMDHESDECVERLQACQFCELELPSKELDGHCLVCGSRTELCKDCNRYVKLRDQPEHGSTCSANDTPPDTKAKIRVNCSGCMASFPAEDINKHELECTSESTWPDDSENSDSEEGEREGEREDESDSSGQVTTPRLSSAYKATSQSDRPYGGPLVNGGDPDQISTCPHCHLALPLLTLRWHQAKCQIHVLLK</sequence>
<keyword evidence="8" id="KW-1185">Reference proteome</keyword>
<proteinExistence type="predicted"/>
<dbReference type="AlphaFoldDB" id="A0A3B4VI78"/>
<dbReference type="InterPro" id="IPR051986">
    <property type="entry name" value="Innate_Immune_Apopt_Reg"/>
</dbReference>
<reference evidence="7" key="1">
    <citation type="submission" date="2025-08" db="UniProtKB">
        <authorList>
            <consortium name="Ensembl"/>
        </authorList>
    </citation>
    <scope>IDENTIFICATION</scope>
</reference>
<dbReference type="PANTHER" id="PTHR16295">
    <property type="entry name" value="TRAF-TYPE ZINC FINGER PROTEIN-RELATED"/>
    <property type="match status" value="1"/>
</dbReference>
<dbReference type="PANTHER" id="PTHR16295:SF17">
    <property type="entry name" value="XIAP-ASSOCIATED FACTOR 1"/>
    <property type="match status" value="1"/>
</dbReference>
<dbReference type="GO" id="GO:0005739">
    <property type="term" value="C:mitochondrion"/>
    <property type="evidence" value="ECO:0007669"/>
    <property type="project" value="TreeGrafter"/>
</dbReference>
<keyword evidence="2 4" id="KW-0863">Zinc-finger</keyword>
<dbReference type="RefSeq" id="XP_022623363.1">
    <property type="nucleotide sequence ID" value="XM_022767642.1"/>
</dbReference>
<dbReference type="GeneTree" id="ENSGT00530000063869"/>
<evidence type="ECO:0000256" key="3">
    <source>
        <dbReference type="ARBA" id="ARBA00022833"/>
    </source>
</evidence>
<evidence type="ECO:0000256" key="1">
    <source>
        <dbReference type="ARBA" id="ARBA00022723"/>
    </source>
</evidence>
<dbReference type="InterPro" id="IPR013083">
    <property type="entry name" value="Znf_RING/FYVE/PHD"/>
</dbReference>
<dbReference type="Gene3D" id="3.30.40.10">
    <property type="entry name" value="Zinc/RING finger domain, C3HC4 (zinc finger)"/>
    <property type="match status" value="2"/>
</dbReference>
<evidence type="ECO:0000259" key="6">
    <source>
        <dbReference type="PROSITE" id="PS50145"/>
    </source>
</evidence>